<proteinExistence type="predicted"/>
<gene>
    <name evidence="1" type="ORF">CGOC_LOCUS8247</name>
</gene>
<accession>A0A3P6V2F3</accession>
<protein>
    <submittedName>
        <fullName evidence="1">Uncharacterized protein</fullName>
    </submittedName>
</protein>
<evidence type="ECO:0000313" key="2">
    <source>
        <dbReference type="Proteomes" id="UP000271889"/>
    </source>
</evidence>
<dbReference type="OrthoDB" id="5850486at2759"/>
<keyword evidence="2" id="KW-1185">Reference proteome</keyword>
<organism evidence="1 2">
    <name type="scientific">Cylicostephanus goldi</name>
    <name type="common">Nematode worm</name>
    <dbReference type="NCBI Taxonomy" id="71465"/>
    <lineage>
        <taxon>Eukaryota</taxon>
        <taxon>Metazoa</taxon>
        <taxon>Ecdysozoa</taxon>
        <taxon>Nematoda</taxon>
        <taxon>Chromadorea</taxon>
        <taxon>Rhabditida</taxon>
        <taxon>Rhabditina</taxon>
        <taxon>Rhabditomorpha</taxon>
        <taxon>Strongyloidea</taxon>
        <taxon>Strongylidae</taxon>
        <taxon>Cylicostephanus</taxon>
    </lineage>
</organism>
<evidence type="ECO:0000313" key="1">
    <source>
        <dbReference type="EMBL" id="VDK84201.1"/>
    </source>
</evidence>
<sequence length="101" mass="11923">MDQDQDAPEKEYLCQTEVTLSWLVQAIGDKFEKTFEEEPRWIVERLNRPQMDELANTTVMRVTFGWEDPVLPKNVIVKTIPSKDLRDDEDSKFALTKFKRC</sequence>
<dbReference type="EMBL" id="UYRV01029953">
    <property type="protein sequence ID" value="VDK84201.1"/>
    <property type="molecule type" value="Genomic_DNA"/>
</dbReference>
<reference evidence="1 2" key="1">
    <citation type="submission" date="2018-11" db="EMBL/GenBank/DDBJ databases">
        <authorList>
            <consortium name="Pathogen Informatics"/>
        </authorList>
    </citation>
    <scope>NUCLEOTIDE SEQUENCE [LARGE SCALE GENOMIC DNA]</scope>
</reference>
<name>A0A3P6V2F3_CYLGO</name>
<dbReference type="Proteomes" id="UP000271889">
    <property type="component" value="Unassembled WGS sequence"/>
</dbReference>
<dbReference type="AlphaFoldDB" id="A0A3P6V2F3"/>